<organism evidence="1 2">
    <name type="scientific">Armatimonas rosea</name>
    <dbReference type="NCBI Taxonomy" id="685828"/>
    <lineage>
        <taxon>Bacteria</taxon>
        <taxon>Bacillati</taxon>
        <taxon>Armatimonadota</taxon>
        <taxon>Armatimonadia</taxon>
        <taxon>Armatimonadales</taxon>
        <taxon>Armatimonadaceae</taxon>
        <taxon>Armatimonas</taxon>
    </lineage>
</organism>
<reference evidence="1 2" key="1">
    <citation type="submission" date="2020-08" db="EMBL/GenBank/DDBJ databases">
        <title>Genomic Encyclopedia of Type Strains, Phase IV (KMG-IV): sequencing the most valuable type-strain genomes for metagenomic binning, comparative biology and taxonomic classification.</title>
        <authorList>
            <person name="Goeker M."/>
        </authorList>
    </citation>
    <scope>NUCLEOTIDE SEQUENCE [LARGE SCALE GENOMIC DNA]</scope>
    <source>
        <strain evidence="1 2">DSM 23562</strain>
    </source>
</reference>
<dbReference type="EMBL" id="JACHGW010000003">
    <property type="protein sequence ID" value="MBB6051344.1"/>
    <property type="molecule type" value="Genomic_DNA"/>
</dbReference>
<accession>A0A7W9SSU8</accession>
<name>A0A7W9SSU8_ARMRO</name>
<sequence length="57" mass="6401">MIPWETIAEIRPVTILGLPFLKLIFQGGRPPVLINCMALPLTAKRLVEEIATFRKAL</sequence>
<protein>
    <submittedName>
        <fullName evidence="1">Uncharacterized protein</fullName>
    </submittedName>
</protein>
<comment type="caution">
    <text evidence="1">The sequence shown here is derived from an EMBL/GenBank/DDBJ whole genome shotgun (WGS) entry which is preliminary data.</text>
</comment>
<dbReference type="Proteomes" id="UP000520814">
    <property type="component" value="Unassembled WGS sequence"/>
</dbReference>
<keyword evidence="2" id="KW-1185">Reference proteome</keyword>
<proteinExistence type="predicted"/>
<dbReference type="RefSeq" id="WP_184198115.1">
    <property type="nucleotide sequence ID" value="NZ_JACHGW010000003.1"/>
</dbReference>
<evidence type="ECO:0000313" key="1">
    <source>
        <dbReference type="EMBL" id="MBB6051344.1"/>
    </source>
</evidence>
<dbReference type="AlphaFoldDB" id="A0A7W9SSU8"/>
<evidence type="ECO:0000313" key="2">
    <source>
        <dbReference type="Proteomes" id="UP000520814"/>
    </source>
</evidence>
<gene>
    <name evidence="1" type="ORF">HNQ39_003154</name>
</gene>